<gene>
    <name evidence="2" type="ORF">Cvel_29011</name>
</gene>
<feature type="region of interest" description="Disordered" evidence="1">
    <location>
        <begin position="155"/>
        <end position="187"/>
    </location>
</feature>
<dbReference type="AlphaFoldDB" id="A0A0G4HM84"/>
<evidence type="ECO:0000313" key="2">
    <source>
        <dbReference type="EMBL" id="CEM45274.1"/>
    </source>
</evidence>
<protein>
    <submittedName>
        <fullName evidence="2">Uncharacterized protein</fullName>
    </submittedName>
</protein>
<dbReference type="EMBL" id="CDMZ01003145">
    <property type="protein sequence ID" value="CEM45274.1"/>
    <property type="molecule type" value="Genomic_DNA"/>
</dbReference>
<reference evidence="2" key="1">
    <citation type="submission" date="2014-11" db="EMBL/GenBank/DDBJ databases">
        <authorList>
            <person name="Otto D Thomas"/>
            <person name="Naeem Raeece"/>
        </authorList>
    </citation>
    <scope>NUCLEOTIDE SEQUENCE</scope>
</reference>
<feature type="compositionally biased region" description="Gly residues" evidence="1">
    <location>
        <begin position="164"/>
        <end position="176"/>
    </location>
</feature>
<dbReference type="VEuPathDB" id="CryptoDB:Cvel_29011"/>
<accession>A0A0G4HM84</accession>
<name>A0A0G4HM84_9ALVE</name>
<proteinExistence type="predicted"/>
<sequence length="255" mass="27740">MRGAVTAMQGIHANIKLFGKTNEEIHQYDTSQTYLAAQNHPKAGKAVETVFRMKEEGDASLKTSGATNDIADRTEALAIRQSLPKYYEVLWAAQISEDQYHNPTTLLNKCRDMVAKSQSNNFELVKHLRIDPLPPSNTRVTGEFSANYVGGTGAPPFSYKGRGGKGNNRGRGGGGDRGVHQSQGGSFSIDGMKCPDCGRRGGYDEGYDCPGQQNYCIICDALGKEGYHFEQCCPLGRERKNARGKARGRGGPPSM</sequence>
<organism evidence="2">
    <name type="scientific">Chromera velia CCMP2878</name>
    <dbReference type="NCBI Taxonomy" id="1169474"/>
    <lineage>
        <taxon>Eukaryota</taxon>
        <taxon>Sar</taxon>
        <taxon>Alveolata</taxon>
        <taxon>Colpodellida</taxon>
        <taxon>Chromeraceae</taxon>
        <taxon>Chromera</taxon>
    </lineage>
</organism>
<dbReference type="PhylomeDB" id="A0A0G4HM84"/>
<evidence type="ECO:0000256" key="1">
    <source>
        <dbReference type="SAM" id="MobiDB-lite"/>
    </source>
</evidence>